<evidence type="ECO:0000313" key="2">
    <source>
        <dbReference type="Proteomes" id="UP000438093"/>
    </source>
</evidence>
<keyword evidence="2" id="KW-1185">Reference proteome</keyword>
<dbReference type="RefSeq" id="WP_154334811.1">
    <property type="nucleotide sequence ID" value="NZ_VTFY01000018.1"/>
</dbReference>
<proteinExistence type="predicted"/>
<dbReference type="Proteomes" id="UP000438093">
    <property type="component" value="Unassembled WGS sequence"/>
</dbReference>
<dbReference type="AlphaFoldDB" id="A0A6N7RRD2"/>
<accession>A0A6N7RRD2</accession>
<gene>
    <name evidence="1" type="ORF">GJG86_15860</name>
</gene>
<comment type="caution">
    <text evidence="1">The sequence shown here is derived from an EMBL/GenBank/DDBJ whole genome shotgun (WGS) entry which is preliminary data.</text>
</comment>
<organism evidence="1 2">
    <name type="scientific">Eggerthella guodeyinii</name>
    <dbReference type="NCBI Taxonomy" id="2690837"/>
    <lineage>
        <taxon>Bacteria</taxon>
        <taxon>Bacillati</taxon>
        <taxon>Actinomycetota</taxon>
        <taxon>Coriobacteriia</taxon>
        <taxon>Eggerthellales</taxon>
        <taxon>Eggerthellaceae</taxon>
        <taxon>Eggerthella</taxon>
    </lineage>
</organism>
<protein>
    <submittedName>
        <fullName evidence="1">Uncharacterized protein</fullName>
    </submittedName>
</protein>
<sequence length="153" mass="18005">MKTVLKMFARLESVTRADGAPWPDDDRRLGVVGRCGLVSIGESQRLYPGMKIADFAFMAWKEDGCWRGCAPDAFWRTSYGVFETTRSGLVMKTANSLYDFSMLRGREVDEYMEAWSFEREEFERKWRDMDEEDANVWRYIPADLEEARRQDQR</sequence>
<name>A0A6N7RRD2_9ACTN</name>
<evidence type="ECO:0000313" key="1">
    <source>
        <dbReference type="EMBL" id="MRX83955.1"/>
    </source>
</evidence>
<dbReference type="EMBL" id="VTFY01000018">
    <property type="protein sequence ID" value="MRX83955.1"/>
    <property type="molecule type" value="Genomic_DNA"/>
</dbReference>
<reference evidence="2" key="1">
    <citation type="submission" date="2019-08" db="EMBL/GenBank/DDBJ databases">
        <title>Arthrobacter sp. nov., isolated from plateau pika and Tibetan wild ass.</title>
        <authorList>
            <person name="Ge Y."/>
        </authorList>
    </citation>
    <scope>NUCLEOTIDE SEQUENCE [LARGE SCALE GENOMIC DNA]</scope>
    <source>
        <strain evidence="2">HF-4214</strain>
    </source>
</reference>